<evidence type="ECO:0000313" key="5">
    <source>
        <dbReference type="Proteomes" id="UP000287857"/>
    </source>
</evidence>
<evidence type="ECO:0000259" key="3">
    <source>
        <dbReference type="PROSITE" id="PS51186"/>
    </source>
</evidence>
<dbReference type="RefSeq" id="WP_125984066.1">
    <property type="nucleotide sequence ID" value="NZ_NGJS01000009.1"/>
</dbReference>
<dbReference type="InterPro" id="IPR000182">
    <property type="entry name" value="GNAT_dom"/>
</dbReference>
<reference evidence="4 5" key="1">
    <citation type="submission" date="2017-05" db="EMBL/GenBank/DDBJ databases">
        <title>Vagococcus spp. assemblies.</title>
        <authorList>
            <person name="Gulvik C.A."/>
        </authorList>
    </citation>
    <scope>NUCLEOTIDE SEQUENCE [LARGE SCALE GENOMIC DNA]</scope>
    <source>
        <strain evidence="4 5">SS1995</strain>
    </source>
</reference>
<dbReference type="OrthoDB" id="9789605at2"/>
<dbReference type="PROSITE" id="PS51186">
    <property type="entry name" value="GNAT"/>
    <property type="match status" value="1"/>
</dbReference>
<protein>
    <submittedName>
        <fullName evidence="4">GNAT family N-acetyltransferase</fullName>
    </submittedName>
</protein>
<evidence type="ECO:0000256" key="1">
    <source>
        <dbReference type="ARBA" id="ARBA00022679"/>
    </source>
</evidence>
<evidence type="ECO:0000256" key="2">
    <source>
        <dbReference type="ARBA" id="ARBA00023315"/>
    </source>
</evidence>
<keyword evidence="5" id="KW-1185">Reference proteome</keyword>
<keyword evidence="1 4" id="KW-0808">Transferase</keyword>
<dbReference type="PANTHER" id="PTHR43800">
    <property type="entry name" value="PEPTIDYL-LYSINE N-ACETYLTRANSFERASE YJAB"/>
    <property type="match status" value="1"/>
</dbReference>
<feature type="domain" description="N-acetyltransferase" evidence="3">
    <location>
        <begin position="2"/>
        <end position="147"/>
    </location>
</feature>
<dbReference type="EMBL" id="NGJS01000009">
    <property type="protein sequence ID" value="RST98533.1"/>
    <property type="molecule type" value="Genomic_DNA"/>
</dbReference>
<sequence length="149" mass="17665">MLNKKKATKNDYKLVLDIWEKSAKKTHHFLSDEDFNFYKKIIPEHLDYVNLYLWEDNDEIIGFSGISEDELVMLFLDPDFIGKRYGSKILIELMEMENINKIDVNTQNEYAKNFYLNHGFEIESEDEVDGFGKPYPITHLIKTIKTDIF</sequence>
<dbReference type="AlphaFoldDB" id="A0A429ZXD1"/>
<comment type="caution">
    <text evidence="4">The sequence shown here is derived from an EMBL/GenBank/DDBJ whole genome shotgun (WGS) entry which is preliminary data.</text>
</comment>
<dbReference type="GO" id="GO:0016747">
    <property type="term" value="F:acyltransferase activity, transferring groups other than amino-acyl groups"/>
    <property type="evidence" value="ECO:0007669"/>
    <property type="project" value="InterPro"/>
</dbReference>
<organism evidence="4 5">
    <name type="scientific">Vagococcus vulneris</name>
    <dbReference type="NCBI Taxonomy" id="1977869"/>
    <lineage>
        <taxon>Bacteria</taxon>
        <taxon>Bacillati</taxon>
        <taxon>Bacillota</taxon>
        <taxon>Bacilli</taxon>
        <taxon>Lactobacillales</taxon>
        <taxon>Enterococcaceae</taxon>
        <taxon>Vagococcus</taxon>
    </lineage>
</organism>
<name>A0A429ZXD1_9ENTE</name>
<dbReference type="Gene3D" id="3.40.630.30">
    <property type="match status" value="1"/>
</dbReference>
<evidence type="ECO:0000313" key="4">
    <source>
        <dbReference type="EMBL" id="RST98533.1"/>
    </source>
</evidence>
<gene>
    <name evidence="4" type="ORF">CBF37_07090</name>
</gene>
<dbReference type="Proteomes" id="UP000287857">
    <property type="component" value="Unassembled WGS sequence"/>
</dbReference>
<dbReference type="Pfam" id="PF13508">
    <property type="entry name" value="Acetyltransf_7"/>
    <property type="match status" value="1"/>
</dbReference>
<proteinExistence type="predicted"/>
<dbReference type="CDD" id="cd04301">
    <property type="entry name" value="NAT_SF"/>
    <property type="match status" value="1"/>
</dbReference>
<dbReference type="PANTHER" id="PTHR43800:SF1">
    <property type="entry name" value="PEPTIDYL-LYSINE N-ACETYLTRANSFERASE YJAB"/>
    <property type="match status" value="1"/>
</dbReference>
<keyword evidence="2" id="KW-0012">Acyltransferase</keyword>
<dbReference type="SUPFAM" id="SSF55729">
    <property type="entry name" value="Acyl-CoA N-acyltransferases (Nat)"/>
    <property type="match status" value="1"/>
</dbReference>
<accession>A0A429ZXD1</accession>
<dbReference type="InterPro" id="IPR016181">
    <property type="entry name" value="Acyl_CoA_acyltransferase"/>
</dbReference>